<dbReference type="InterPro" id="IPR028927">
    <property type="entry name" value="Man-6-P_rcpt"/>
</dbReference>
<keyword evidence="4" id="KW-1185">Reference proteome</keyword>
<sequence>AIQEPNGGYSQDIGIHSTAFCFVMSGSLTISMTSANGVRLSYVTCSCGSGSSFQFENENPSLIYNFKFVSDVCCPNFVPSSSSSSMSAGTVMVIVFFSVLVVYVLFGTIFQVAVRKAQGRDRIPNVSLWTAFPSLVK</sequence>
<dbReference type="AlphaFoldDB" id="A0A8S3Z108"/>
<protein>
    <submittedName>
        <fullName evidence="3">Uncharacterized protein</fullName>
    </submittedName>
</protein>
<proteinExistence type="predicted"/>
<keyword evidence="1" id="KW-0325">Glycoprotein</keyword>
<dbReference type="OrthoDB" id="29460at2759"/>
<dbReference type="PANTHER" id="PTHR15071">
    <property type="entry name" value="MANNOSE-6-PHOSPHATE RECEPTOR FAMILY MEMBER"/>
    <property type="match status" value="1"/>
</dbReference>
<evidence type="ECO:0000313" key="3">
    <source>
        <dbReference type="EMBL" id="CAG5121021.1"/>
    </source>
</evidence>
<evidence type="ECO:0000313" key="4">
    <source>
        <dbReference type="Proteomes" id="UP000678393"/>
    </source>
</evidence>
<gene>
    <name evidence="3" type="ORF">CUNI_LOCUS6579</name>
</gene>
<name>A0A8S3Z108_9EUPU</name>
<feature type="non-terminal residue" evidence="3">
    <location>
        <position position="1"/>
    </location>
</feature>
<dbReference type="EMBL" id="CAJHNH020001006">
    <property type="protein sequence ID" value="CAG5121021.1"/>
    <property type="molecule type" value="Genomic_DNA"/>
</dbReference>
<keyword evidence="2" id="KW-0472">Membrane</keyword>
<evidence type="ECO:0000256" key="1">
    <source>
        <dbReference type="ARBA" id="ARBA00023180"/>
    </source>
</evidence>
<dbReference type="PANTHER" id="PTHR15071:SF0">
    <property type="entry name" value="MANNOSE 6-PHOSPHATE RECEPTOR-LIKE PROTEIN 1"/>
    <property type="match status" value="1"/>
</dbReference>
<reference evidence="3" key="1">
    <citation type="submission" date="2021-04" db="EMBL/GenBank/DDBJ databases">
        <authorList>
            <consortium name="Molecular Ecology Group"/>
        </authorList>
    </citation>
    <scope>NUCLEOTIDE SEQUENCE</scope>
</reference>
<accession>A0A8S3Z108</accession>
<feature type="transmembrane region" description="Helical" evidence="2">
    <location>
        <begin position="91"/>
        <end position="114"/>
    </location>
</feature>
<dbReference type="Pfam" id="PF02157">
    <property type="entry name" value="Man-6-P_recep"/>
    <property type="match status" value="1"/>
</dbReference>
<keyword evidence="2" id="KW-0812">Transmembrane</keyword>
<organism evidence="3 4">
    <name type="scientific">Candidula unifasciata</name>
    <dbReference type="NCBI Taxonomy" id="100452"/>
    <lineage>
        <taxon>Eukaryota</taxon>
        <taxon>Metazoa</taxon>
        <taxon>Spiralia</taxon>
        <taxon>Lophotrochozoa</taxon>
        <taxon>Mollusca</taxon>
        <taxon>Gastropoda</taxon>
        <taxon>Heterobranchia</taxon>
        <taxon>Euthyneura</taxon>
        <taxon>Panpulmonata</taxon>
        <taxon>Eupulmonata</taxon>
        <taxon>Stylommatophora</taxon>
        <taxon>Helicina</taxon>
        <taxon>Helicoidea</taxon>
        <taxon>Geomitridae</taxon>
        <taxon>Candidula</taxon>
    </lineage>
</organism>
<evidence type="ECO:0000256" key="2">
    <source>
        <dbReference type="SAM" id="Phobius"/>
    </source>
</evidence>
<dbReference type="GO" id="GO:0000139">
    <property type="term" value="C:Golgi membrane"/>
    <property type="evidence" value="ECO:0007669"/>
    <property type="project" value="UniProtKB-SubCell"/>
</dbReference>
<keyword evidence="2" id="KW-1133">Transmembrane helix</keyword>
<dbReference type="Proteomes" id="UP000678393">
    <property type="component" value="Unassembled WGS sequence"/>
</dbReference>
<feature type="non-terminal residue" evidence="3">
    <location>
        <position position="137"/>
    </location>
</feature>
<comment type="caution">
    <text evidence="3">The sequence shown here is derived from an EMBL/GenBank/DDBJ whole genome shotgun (WGS) entry which is preliminary data.</text>
</comment>
<dbReference type="GO" id="GO:0005802">
    <property type="term" value="C:trans-Golgi network"/>
    <property type="evidence" value="ECO:0007669"/>
    <property type="project" value="TreeGrafter"/>
</dbReference>